<name>A0A0F8WTT5_9ZZZZ</name>
<gene>
    <name evidence="2" type="ORF">LCGC14_3027450</name>
</gene>
<feature type="transmembrane region" description="Helical" evidence="1">
    <location>
        <begin position="57"/>
        <end position="75"/>
    </location>
</feature>
<keyword evidence="1" id="KW-0812">Transmembrane</keyword>
<dbReference type="EMBL" id="LAZR01063125">
    <property type="protein sequence ID" value="KKK60128.1"/>
    <property type="molecule type" value="Genomic_DNA"/>
</dbReference>
<protein>
    <submittedName>
        <fullName evidence="2">Uncharacterized protein</fullName>
    </submittedName>
</protein>
<feature type="non-terminal residue" evidence="2">
    <location>
        <position position="1"/>
    </location>
</feature>
<evidence type="ECO:0000256" key="1">
    <source>
        <dbReference type="SAM" id="Phobius"/>
    </source>
</evidence>
<dbReference type="AlphaFoldDB" id="A0A0F8WTT5"/>
<keyword evidence="1" id="KW-1133">Transmembrane helix</keyword>
<feature type="transmembrane region" description="Helical" evidence="1">
    <location>
        <begin position="34"/>
        <end position="51"/>
    </location>
</feature>
<accession>A0A0F8WTT5</accession>
<evidence type="ECO:0000313" key="2">
    <source>
        <dbReference type="EMBL" id="KKK60128.1"/>
    </source>
</evidence>
<comment type="caution">
    <text evidence="2">The sequence shown here is derived from an EMBL/GenBank/DDBJ whole genome shotgun (WGS) entry which is preliminary data.</text>
</comment>
<reference evidence="2" key="1">
    <citation type="journal article" date="2015" name="Nature">
        <title>Complex archaea that bridge the gap between prokaryotes and eukaryotes.</title>
        <authorList>
            <person name="Spang A."/>
            <person name="Saw J.H."/>
            <person name="Jorgensen S.L."/>
            <person name="Zaremba-Niedzwiedzka K."/>
            <person name="Martijn J."/>
            <person name="Lind A.E."/>
            <person name="van Eijk R."/>
            <person name="Schleper C."/>
            <person name="Guy L."/>
            <person name="Ettema T.J."/>
        </authorList>
    </citation>
    <scope>NUCLEOTIDE SEQUENCE</scope>
</reference>
<sequence>TKVTTKGIKVPLCSSCNQELSSWKSKYSTERNSIIDSIISNIVLIGIIIGLSMYYPGWVFIPVLIMVLEFGYFGYRQYRKRQLNSPFRYINFRGSKTYVKPKGVGSWVKYDTWLNSIARDW</sequence>
<proteinExistence type="predicted"/>
<organism evidence="2">
    <name type="scientific">marine sediment metagenome</name>
    <dbReference type="NCBI Taxonomy" id="412755"/>
    <lineage>
        <taxon>unclassified sequences</taxon>
        <taxon>metagenomes</taxon>
        <taxon>ecological metagenomes</taxon>
    </lineage>
</organism>
<keyword evidence="1" id="KW-0472">Membrane</keyword>